<dbReference type="Pfam" id="PF00106">
    <property type="entry name" value="adh_short"/>
    <property type="match status" value="1"/>
</dbReference>
<dbReference type="InterPro" id="IPR002347">
    <property type="entry name" value="SDR_fam"/>
</dbReference>
<dbReference type="Proteomes" id="UP001217417">
    <property type="component" value="Unassembled WGS sequence"/>
</dbReference>
<evidence type="ECO:0000256" key="1">
    <source>
        <dbReference type="ARBA" id="ARBA00006484"/>
    </source>
</evidence>
<evidence type="ECO:0000256" key="2">
    <source>
        <dbReference type="ARBA" id="ARBA00023002"/>
    </source>
</evidence>
<evidence type="ECO:0000313" key="3">
    <source>
        <dbReference type="EMBL" id="KAJ8103355.1"/>
    </source>
</evidence>
<proteinExistence type="inferred from homology"/>
<dbReference type="PANTHER" id="PTHR42760">
    <property type="entry name" value="SHORT-CHAIN DEHYDROGENASES/REDUCTASES FAMILY MEMBER"/>
    <property type="match status" value="1"/>
</dbReference>
<name>A0AAD7QXK9_9ASCO</name>
<dbReference type="GeneID" id="80879945"/>
<dbReference type="AlphaFoldDB" id="A0AAD7QXK9"/>
<organism evidence="3 4">
    <name type="scientific">Lipomyces tetrasporus</name>
    <dbReference type="NCBI Taxonomy" id="54092"/>
    <lineage>
        <taxon>Eukaryota</taxon>
        <taxon>Fungi</taxon>
        <taxon>Dikarya</taxon>
        <taxon>Ascomycota</taxon>
        <taxon>Saccharomycotina</taxon>
        <taxon>Lipomycetes</taxon>
        <taxon>Lipomycetales</taxon>
        <taxon>Lipomycetaceae</taxon>
        <taxon>Lipomyces</taxon>
    </lineage>
</organism>
<keyword evidence="2" id="KW-0560">Oxidoreductase</keyword>
<dbReference type="PRINTS" id="PR00081">
    <property type="entry name" value="GDHRDH"/>
</dbReference>
<comment type="caution">
    <text evidence="3">The sequence shown here is derived from an EMBL/GenBank/DDBJ whole genome shotgun (WGS) entry which is preliminary data.</text>
</comment>
<dbReference type="SUPFAM" id="SSF51735">
    <property type="entry name" value="NAD(P)-binding Rossmann-fold domains"/>
    <property type="match status" value="1"/>
</dbReference>
<dbReference type="CDD" id="cd05233">
    <property type="entry name" value="SDR_c"/>
    <property type="match status" value="1"/>
</dbReference>
<dbReference type="EMBL" id="JARPMG010000002">
    <property type="protein sequence ID" value="KAJ8103355.1"/>
    <property type="molecule type" value="Genomic_DNA"/>
</dbReference>
<sequence>WHTDTYPSISPSKPELSLAGKSVVITGGGLGIGGAIAQSFAKGHILQENSFKISSISNSVEVFFAPADISNKAEVEQAFAAIKDAFGPLDIVVNHAAYFAGASSILDEPIDKWLTSFEVNVKGTFLVAKAFLAISNPTSTVVNITSAI</sequence>
<dbReference type="GO" id="GO:0016616">
    <property type="term" value="F:oxidoreductase activity, acting on the CH-OH group of donors, NAD or NADP as acceptor"/>
    <property type="evidence" value="ECO:0007669"/>
    <property type="project" value="TreeGrafter"/>
</dbReference>
<dbReference type="PANTHER" id="PTHR42760:SF37">
    <property type="entry name" value="CLAVALDEHYDE DEHYDROGENASE"/>
    <property type="match status" value="1"/>
</dbReference>
<accession>A0AAD7QXK9</accession>
<feature type="non-terminal residue" evidence="3">
    <location>
        <position position="148"/>
    </location>
</feature>
<protein>
    <submittedName>
        <fullName evidence="3">Uncharacterized protein</fullName>
    </submittedName>
</protein>
<evidence type="ECO:0000313" key="4">
    <source>
        <dbReference type="Proteomes" id="UP001217417"/>
    </source>
</evidence>
<comment type="similarity">
    <text evidence="1">Belongs to the short-chain dehydrogenases/reductases (SDR) family.</text>
</comment>
<dbReference type="Gene3D" id="3.40.50.720">
    <property type="entry name" value="NAD(P)-binding Rossmann-like Domain"/>
    <property type="match status" value="1"/>
</dbReference>
<keyword evidence="4" id="KW-1185">Reference proteome</keyword>
<dbReference type="InterPro" id="IPR036291">
    <property type="entry name" value="NAD(P)-bd_dom_sf"/>
</dbReference>
<gene>
    <name evidence="3" type="ORF">POJ06DRAFT_187033</name>
</gene>
<reference evidence="3" key="1">
    <citation type="submission" date="2023-03" db="EMBL/GenBank/DDBJ databases">
        <title>Near-Complete genome sequence of Lipomyces tetrasporous NRRL Y-64009, an oleaginous yeast capable of growing on lignocellulosic hydrolysates.</title>
        <authorList>
            <consortium name="Lawrence Berkeley National Laboratory"/>
            <person name="Jagtap S.S."/>
            <person name="Liu J.-J."/>
            <person name="Walukiewicz H.E."/>
            <person name="Pangilinan J."/>
            <person name="Lipzen A."/>
            <person name="Ahrendt S."/>
            <person name="Koriabine M."/>
            <person name="Cobaugh K."/>
            <person name="Salamov A."/>
            <person name="Yoshinaga Y."/>
            <person name="Ng V."/>
            <person name="Daum C."/>
            <person name="Grigoriev I.V."/>
            <person name="Slininger P.J."/>
            <person name="Dien B.S."/>
            <person name="Jin Y.-S."/>
            <person name="Rao C.V."/>
        </authorList>
    </citation>
    <scope>NUCLEOTIDE SEQUENCE</scope>
    <source>
        <strain evidence="3">NRRL Y-64009</strain>
    </source>
</reference>
<dbReference type="RefSeq" id="XP_056046805.1">
    <property type="nucleotide sequence ID" value="XM_056184779.1"/>
</dbReference>
<feature type="non-terminal residue" evidence="3">
    <location>
        <position position="1"/>
    </location>
</feature>